<accession>A0ABU9D7S1</accession>
<dbReference type="InterPro" id="IPR013689">
    <property type="entry name" value="RNA_helicase_ATP-dep_HrpB_C"/>
</dbReference>
<dbReference type="InterPro" id="IPR056329">
    <property type="entry name" value="CON_HrpB"/>
</dbReference>
<dbReference type="PROSITE" id="PS51192">
    <property type="entry name" value="HELICASE_ATP_BIND_1"/>
    <property type="match status" value="1"/>
</dbReference>
<dbReference type="InterPro" id="IPR027417">
    <property type="entry name" value="P-loop_NTPase"/>
</dbReference>
<keyword evidence="4" id="KW-0067">ATP-binding</keyword>
<gene>
    <name evidence="8" type="primary">hrpB</name>
    <name evidence="8" type="ORF">WOB96_03260</name>
</gene>
<dbReference type="InterPro" id="IPR011545">
    <property type="entry name" value="DEAD/DEAH_box_helicase_dom"/>
</dbReference>
<keyword evidence="2 8" id="KW-0378">Hydrolase</keyword>
<dbReference type="SUPFAM" id="SSF52540">
    <property type="entry name" value="P-loop containing nucleoside triphosphate hydrolases"/>
    <property type="match status" value="1"/>
</dbReference>
<dbReference type="InterPro" id="IPR010225">
    <property type="entry name" value="HrpB"/>
</dbReference>
<dbReference type="PANTHER" id="PTHR43519:SF1">
    <property type="entry name" value="ATP-DEPENDENT RNA HELICASE HRPB"/>
    <property type="match status" value="1"/>
</dbReference>
<evidence type="ECO:0000313" key="8">
    <source>
        <dbReference type="EMBL" id="MEK8088773.1"/>
    </source>
</evidence>
<dbReference type="PIRSF" id="PIRSF005496">
    <property type="entry name" value="ATP_hel_hrpB"/>
    <property type="match status" value="1"/>
</dbReference>
<dbReference type="InterPro" id="IPR001650">
    <property type="entry name" value="Helicase_C-like"/>
</dbReference>
<dbReference type="Gene3D" id="3.40.50.300">
    <property type="entry name" value="P-loop containing nucleotide triphosphate hydrolases"/>
    <property type="match status" value="2"/>
</dbReference>
<dbReference type="SMART" id="SM00847">
    <property type="entry name" value="HA2"/>
    <property type="match status" value="1"/>
</dbReference>
<organism evidence="8 9">
    <name type="scientific">Thermithiobacillus plumbiphilus</name>
    <dbReference type="NCBI Taxonomy" id="1729899"/>
    <lineage>
        <taxon>Bacteria</taxon>
        <taxon>Pseudomonadati</taxon>
        <taxon>Pseudomonadota</taxon>
        <taxon>Acidithiobacillia</taxon>
        <taxon>Acidithiobacillales</taxon>
        <taxon>Thermithiobacillaceae</taxon>
        <taxon>Thermithiobacillus</taxon>
    </lineage>
</organism>
<dbReference type="RefSeq" id="WP_341369838.1">
    <property type="nucleotide sequence ID" value="NZ_JBBPCO010000002.1"/>
</dbReference>
<evidence type="ECO:0000256" key="3">
    <source>
        <dbReference type="ARBA" id="ARBA00022806"/>
    </source>
</evidence>
<dbReference type="NCBIfam" id="TIGR01970">
    <property type="entry name" value="DEAH_box_HrpB"/>
    <property type="match status" value="1"/>
</dbReference>
<evidence type="ECO:0000313" key="9">
    <source>
        <dbReference type="Proteomes" id="UP001446205"/>
    </source>
</evidence>
<dbReference type="InterPro" id="IPR007502">
    <property type="entry name" value="Helicase-assoc_dom"/>
</dbReference>
<dbReference type="Pfam" id="PF24473">
    <property type="entry name" value="CON_HrpB"/>
    <property type="match status" value="1"/>
</dbReference>
<dbReference type="Pfam" id="PF04408">
    <property type="entry name" value="WHD_HA2"/>
    <property type="match status" value="1"/>
</dbReference>
<dbReference type="PROSITE" id="PS51194">
    <property type="entry name" value="HELICASE_CTER"/>
    <property type="match status" value="1"/>
</dbReference>
<dbReference type="CDD" id="cd17990">
    <property type="entry name" value="DEXHc_HrpB"/>
    <property type="match status" value="1"/>
</dbReference>
<evidence type="ECO:0000259" key="6">
    <source>
        <dbReference type="PROSITE" id="PS51192"/>
    </source>
</evidence>
<dbReference type="GO" id="GO:0003724">
    <property type="term" value="F:RNA helicase activity"/>
    <property type="evidence" value="ECO:0007669"/>
    <property type="project" value="UniProtKB-EC"/>
</dbReference>
<dbReference type="GO" id="GO:0016787">
    <property type="term" value="F:hydrolase activity"/>
    <property type="evidence" value="ECO:0007669"/>
    <property type="project" value="UniProtKB-KW"/>
</dbReference>
<feature type="domain" description="Helicase C-terminal" evidence="7">
    <location>
        <begin position="210"/>
        <end position="374"/>
    </location>
</feature>
<keyword evidence="9" id="KW-1185">Reference proteome</keyword>
<evidence type="ECO:0000259" key="7">
    <source>
        <dbReference type="PROSITE" id="PS51194"/>
    </source>
</evidence>
<dbReference type="Pfam" id="PF00270">
    <property type="entry name" value="DEAD"/>
    <property type="match status" value="1"/>
</dbReference>
<dbReference type="Pfam" id="PF00271">
    <property type="entry name" value="Helicase_C"/>
    <property type="match status" value="1"/>
</dbReference>
<dbReference type="Gene3D" id="1.20.120.1080">
    <property type="match status" value="1"/>
</dbReference>
<keyword evidence="3 8" id="KW-0347">Helicase</keyword>
<proteinExistence type="predicted"/>
<dbReference type="SMART" id="SM00487">
    <property type="entry name" value="DEXDc"/>
    <property type="match status" value="1"/>
</dbReference>
<feature type="domain" description="Helicase ATP-binding" evidence="6">
    <location>
        <begin position="20"/>
        <end position="184"/>
    </location>
</feature>
<evidence type="ECO:0000256" key="5">
    <source>
        <dbReference type="SAM" id="MobiDB-lite"/>
    </source>
</evidence>
<dbReference type="InterPro" id="IPR048333">
    <property type="entry name" value="HA2_WH"/>
</dbReference>
<dbReference type="Proteomes" id="UP001446205">
    <property type="component" value="Unassembled WGS sequence"/>
</dbReference>
<dbReference type="EMBL" id="JBBPCO010000002">
    <property type="protein sequence ID" value="MEK8088773.1"/>
    <property type="molecule type" value="Genomic_DNA"/>
</dbReference>
<dbReference type="InterPro" id="IPR049614">
    <property type="entry name" value="HrpB_DEXH"/>
</dbReference>
<keyword evidence="1" id="KW-0547">Nucleotide-binding</keyword>
<comment type="caution">
    <text evidence="8">The sequence shown here is derived from an EMBL/GenBank/DDBJ whole genome shotgun (WGS) entry which is preliminary data.</text>
</comment>
<dbReference type="EC" id="3.6.4.13" evidence="8"/>
<evidence type="ECO:0000256" key="1">
    <source>
        <dbReference type="ARBA" id="ARBA00022741"/>
    </source>
</evidence>
<protein>
    <submittedName>
        <fullName evidence="8">ATP-dependent helicase HrpB</fullName>
        <ecNumber evidence="8">3.6.4.13</ecNumber>
    </submittedName>
</protein>
<dbReference type="InterPro" id="IPR014001">
    <property type="entry name" value="Helicase_ATP-bd"/>
</dbReference>
<dbReference type="CDD" id="cd18791">
    <property type="entry name" value="SF2_C_RHA"/>
    <property type="match status" value="1"/>
</dbReference>
<evidence type="ECO:0000256" key="2">
    <source>
        <dbReference type="ARBA" id="ARBA00022801"/>
    </source>
</evidence>
<dbReference type="Pfam" id="PF08482">
    <property type="entry name" value="HrpB_C"/>
    <property type="match status" value="1"/>
</dbReference>
<dbReference type="SMART" id="SM00490">
    <property type="entry name" value="HELICc"/>
    <property type="match status" value="1"/>
</dbReference>
<name>A0ABU9D7S1_9PROT</name>
<sequence>MSAKTTPAALPIDAILPQLRAALAKAPVAVLQAPPGAGKSTRVPLALLAEDWLEGRRMIMLEPRRLAARATAKRMADMLGEKLGETVGYQIRFERRVSAGTRIEVVTEGILARRLQSDPELSDTGLVIFDEFHERHLSADLALALCRDAQQGLREDLKILLMSATFDGQALSRLLDDAPLISSEGRSFPVSIHHLSQHAQTPLPEAMATSIEQALAAHPGDLLAFLPGMHEIRRTRDLLESRLKDEDLRICALHGDLPQAEQDRALMPGPQRRVILATNIAETSLTIEGIRIVVDSGWARQPRFDPGSGMTRLLNGRISKASADQRAGRAGRLGPGDCYRLWGKDTHQGLLAQTAPEIRSADLAPLLLDLRLWGVRDPDSLTWLDPPPPAALAQAEALLQDLEALDDAGNITDAGRRMAALPLHPRLAHMILRAQALDLSATACDLAALLSERDIFPNPADGDLHDRLSALAAWRKDGQRGAQACRADAQACRRVDLAAGQWRRMLDCRNPDASIPEPDIIGLLLAFAYPDRIAQQRPQDPQRYLLAQGRGAKLSRRQGQQASAWLVAALVDAATGEALIHLAQSVSPALLRKHLADRIRVESRVEWDAQAEQIVARREEKLGELVLGSQMLDSPPPEAVMAALIAGIRAKGIEALPWTAAARQLQARLRFLREQGPDENWPDLDDASLLETLEIWLAPYLAGMRSLRALERLDLHDILAAQLDWPQRSRLEEGAPGQIAVPSGSQIRLDYLSGDAPVLAVKLQELFGLADTPRVAWGKVPVVLHLLSPARRPIQVTRDLKGFWERTYFEVRKELKGRYPRHPWPDDPWQATPTRGLARRQSSQ</sequence>
<feature type="region of interest" description="Disordered" evidence="5">
    <location>
        <begin position="822"/>
        <end position="844"/>
    </location>
</feature>
<evidence type="ECO:0000256" key="4">
    <source>
        <dbReference type="ARBA" id="ARBA00022840"/>
    </source>
</evidence>
<reference evidence="8 9" key="1">
    <citation type="submission" date="2024-04" db="EMBL/GenBank/DDBJ databases">
        <authorList>
            <person name="Abashina T."/>
            <person name="Shaikin A."/>
        </authorList>
    </citation>
    <scope>NUCLEOTIDE SEQUENCE [LARGE SCALE GENOMIC DNA]</scope>
    <source>
        <strain evidence="8 9">AAFK</strain>
    </source>
</reference>
<dbReference type="PANTHER" id="PTHR43519">
    <property type="entry name" value="ATP-DEPENDENT RNA HELICASE HRPB"/>
    <property type="match status" value="1"/>
</dbReference>